<proteinExistence type="predicted"/>
<reference evidence="1 2" key="1">
    <citation type="journal article" date="2020" name="IScience">
        <title>Genome Sequencing of the Endangered Kingdonia uniflora (Circaeasteraceae, Ranunculales) Reveals Potential Mechanisms of Evolutionary Specialization.</title>
        <authorList>
            <person name="Sun Y."/>
            <person name="Deng T."/>
            <person name="Zhang A."/>
            <person name="Moore M.J."/>
            <person name="Landis J.B."/>
            <person name="Lin N."/>
            <person name="Zhang H."/>
            <person name="Zhang X."/>
            <person name="Huang J."/>
            <person name="Zhang X."/>
            <person name="Sun H."/>
            <person name="Wang H."/>
        </authorList>
    </citation>
    <scope>NUCLEOTIDE SEQUENCE [LARGE SCALE GENOMIC DNA]</scope>
    <source>
        <strain evidence="1">TB1705</strain>
        <tissue evidence="1">Leaf</tissue>
    </source>
</reference>
<protein>
    <submittedName>
        <fullName evidence="1">Uncharacterized protein</fullName>
    </submittedName>
</protein>
<evidence type="ECO:0000313" key="1">
    <source>
        <dbReference type="EMBL" id="KAF6156544.1"/>
    </source>
</evidence>
<organism evidence="1 2">
    <name type="scientific">Kingdonia uniflora</name>
    <dbReference type="NCBI Taxonomy" id="39325"/>
    <lineage>
        <taxon>Eukaryota</taxon>
        <taxon>Viridiplantae</taxon>
        <taxon>Streptophyta</taxon>
        <taxon>Embryophyta</taxon>
        <taxon>Tracheophyta</taxon>
        <taxon>Spermatophyta</taxon>
        <taxon>Magnoliopsida</taxon>
        <taxon>Ranunculales</taxon>
        <taxon>Circaeasteraceae</taxon>
        <taxon>Kingdonia</taxon>
    </lineage>
</organism>
<dbReference type="EMBL" id="JACGCM010001326">
    <property type="protein sequence ID" value="KAF6156544.1"/>
    <property type="molecule type" value="Genomic_DNA"/>
</dbReference>
<gene>
    <name evidence="1" type="ORF">GIB67_000009</name>
</gene>
<name>A0A7J7MNY3_9MAGN</name>
<sequence>MVGRILAICFEIFPTMFFSQGSFIFDQHLRFSSIAASKSKSKPSEGDIQLALKKRD</sequence>
<dbReference type="AlphaFoldDB" id="A0A7J7MNY3"/>
<accession>A0A7J7MNY3</accession>
<dbReference type="Proteomes" id="UP000541444">
    <property type="component" value="Unassembled WGS sequence"/>
</dbReference>
<keyword evidence="2" id="KW-1185">Reference proteome</keyword>
<evidence type="ECO:0000313" key="2">
    <source>
        <dbReference type="Proteomes" id="UP000541444"/>
    </source>
</evidence>
<comment type="caution">
    <text evidence="1">The sequence shown here is derived from an EMBL/GenBank/DDBJ whole genome shotgun (WGS) entry which is preliminary data.</text>
</comment>